<dbReference type="GO" id="GO:0003724">
    <property type="term" value="F:RNA helicase activity"/>
    <property type="evidence" value="ECO:0007669"/>
    <property type="project" value="UniProtKB-EC"/>
</dbReference>
<dbReference type="GO" id="GO:0003676">
    <property type="term" value="F:nucleic acid binding"/>
    <property type="evidence" value="ECO:0007669"/>
    <property type="project" value="InterPro"/>
</dbReference>
<dbReference type="Pfam" id="PF00271">
    <property type="entry name" value="Helicase_C"/>
    <property type="match status" value="1"/>
</dbReference>
<dbReference type="SUPFAM" id="SSF52540">
    <property type="entry name" value="P-loop containing nucleoside triphosphate hydrolases"/>
    <property type="match status" value="1"/>
</dbReference>
<evidence type="ECO:0000256" key="6">
    <source>
        <dbReference type="ARBA" id="ARBA00022840"/>
    </source>
</evidence>
<evidence type="ECO:0000256" key="4">
    <source>
        <dbReference type="ARBA" id="ARBA00022801"/>
    </source>
</evidence>
<dbReference type="InterPro" id="IPR011545">
    <property type="entry name" value="DEAD/DEAH_box_helicase_dom"/>
</dbReference>
<dbReference type="SMART" id="SM00490">
    <property type="entry name" value="HELICc"/>
    <property type="match status" value="1"/>
</dbReference>
<dbReference type="BioCyc" id="AURANTIMONAS:SI859A1_02497-MONOMER"/>
<protein>
    <recommendedName>
        <fullName evidence="9">DEAD-box ATP-dependent RNA helicase RhpA</fullName>
        <ecNumber evidence="1">3.6.4.13</ecNumber>
    </recommendedName>
</protein>
<feature type="compositionally biased region" description="Gly residues" evidence="12">
    <location>
        <begin position="407"/>
        <end position="422"/>
    </location>
</feature>
<evidence type="ECO:0000259" key="15">
    <source>
        <dbReference type="PROSITE" id="PS51195"/>
    </source>
</evidence>
<evidence type="ECO:0000259" key="14">
    <source>
        <dbReference type="PROSITE" id="PS51194"/>
    </source>
</evidence>
<evidence type="ECO:0000256" key="5">
    <source>
        <dbReference type="ARBA" id="ARBA00022806"/>
    </source>
</evidence>
<evidence type="ECO:0000313" key="16">
    <source>
        <dbReference type="EMBL" id="EAS51681.1"/>
    </source>
</evidence>
<evidence type="ECO:0000256" key="10">
    <source>
        <dbReference type="PROSITE-ProRule" id="PRU00552"/>
    </source>
</evidence>
<dbReference type="SMART" id="SM00487">
    <property type="entry name" value="DEXDc"/>
    <property type="match status" value="1"/>
</dbReference>
<dbReference type="PROSITE" id="PS00039">
    <property type="entry name" value="DEAD_ATP_HELICASE"/>
    <property type="match status" value="1"/>
</dbReference>
<keyword evidence="5 11" id="KW-0347">Helicase</keyword>
<dbReference type="CDD" id="cd18787">
    <property type="entry name" value="SF2_C_DEAD"/>
    <property type="match status" value="1"/>
</dbReference>
<dbReference type="EMBL" id="AAPJ01000001">
    <property type="protein sequence ID" value="EAS51681.1"/>
    <property type="molecule type" value="Genomic_DNA"/>
</dbReference>
<dbReference type="GO" id="GO:0005524">
    <property type="term" value="F:ATP binding"/>
    <property type="evidence" value="ECO:0007669"/>
    <property type="project" value="UniProtKB-KW"/>
</dbReference>
<reference evidence="16 17" key="1">
    <citation type="journal article" date="2008" name="Appl. Environ. Microbiol.">
        <title>Genomic insights into Mn(II) oxidation by the marine alphaproteobacterium Aurantimonas sp. strain SI85-9A1.</title>
        <authorList>
            <person name="Dick G.J."/>
            <person name="Podell S."/>
            <person name="Johnson H.A."/>
            <person name="Rivera-Espinoza Y."/>
            <person name="Bernier-Latmani R."/>
            <person name="McCarthy J.K."/>
            <person name="Torpey J.W."/>
            <person name="Clement B.G."/>
            <person name="Gaasterland T."/>
            <person name="Tebo B.M."/>
        </authorList>
    </citation>
    <scope>NUCLEOTIDE SEQUENCE [LARGE SCALE GENOMIC DNA]</scope>
    <source>
        <strain evidence="16 17">SI85-9A1</strain>
    </source>
</reference>
<feature type="short sequence motif" description="Q motif" evidence="10">
    <location>
        <begin position="4"/>
        <end position="32"/>
    </location>
</feature>
<feature type="domain" description="Helicase ATP-binding" evidence="13">
    <location>
        <begin position="35"/>
        <end position="210"/>
    </location>
</feature>
<dbReference type="InterPro" id="IPR027417">
    <property type="entry name" value="P-loop_NTPase"/>
</dbReference>
<dbReference type="PROSITE" id="PS51192">
    <property type="entry name" value="HELICASE_ATP_BIND_1"/>
    <property type="match status" value="1"/>
</dbReference>
<feature type="domain" description="Helicase C-terminal" evidence="14">
    <location>
        <begin position="237"/>
        <end position="384"/>
    </location>
</feature>
<dbReference type="InterPro" id="IPR014001">
    <property type="entry name" value="Helicase_ATP-bd"/>
</dbReference>
<feature type="compositionally biased region" description="Basic and acidic residues" evidence="12">
    <location>
        <begin position="423"/>
        <end position="432"/>
    </location>
</feature>
<feature type="region of interest" description="Disordered" evidence="12">
    <location>
        <begin position="383"/>
        <end position="455"/>
    </location>
</feature>
<dbReference type="HOGENOM" id="CLU_003041_28_3_5"/>
<dbReference type="GO" id="GO:0042255">
    <property type="term" value="P:ribosome assembly"/>
    <property type="evidence" value="ECO:0007669"/>
    <property type="project" value="UniProtKB-ARBA"/>
</dbReference>
<evidence type="ECO:0000256" key="3">
    <source>
        <dbReference type="ARBA" id="ARBA00022741"/>
    </source>
</evidence>
<keyword evidence="3 11" id="KW-0547">Nucleotide-binding</keyword>
<dbReference type="InterPro" id="IPR014014">
    <property type="entry name" value="RNA_helicase_DEAD_Q_motif"/>
</dbReference>
<name>Q1YLQ0_AURMS</name>
<dbReference type="GO" id="GO:0009266">
    <property type="term" value="P:response to temperature stimulus"/>
    <property type="evidence" value="ECO:0007669"/>
    <property type="project" value="UniProtKB-ARBA"/>
</dbReference>
<dbReference type="AlphaFoldDB" id="Q1YLQ0"/>
<dbReference type="PROSITE" id="PS51194">
    <property type="entry name" value="HELICASE_CTER"/>
    <property type="match status" value="1"/>
</dbReference>
<evidence type="ECO:0000256" key="2">
    <source>
        <dbReference type="ARBA" id="ARBA00022490"/>
    </source>
</evidence>
<dbReference type="GO" id="GO:0016787">
    <property type="term" value="F:hydrolase activity"/>
    <property type="evidence" value="ECO:0007669"/>
    <property type="project" value="UniProtKB-KW"/>
</dbReference>
<dbReference type="GO" id="GO:0005829">
    <property type="term" value="C:cytosol"/>
    <property type="evidence" value="ECO:0007669"/>
    <property type="project" value="TreeGrafter"/>
</dbReference>
<dbReference type="EC" id="3.6.4.13" evidence="1"/>
<dbReference type="RefSeq" id="WP_009210319.1">
    <property type="nucleotide sequence ID" value="NZ_BBWP01000002.1"/>
</dbReference>
<dbReference type="InterPro" id="IPR001650">
    <property type="entry name" value="Helicase_C-like"/>
</dbReference>
<organism evidence="16 17">
    <name type="scientific">Aurantimonas manganoxydans (strain ATCC BAA-1229 / DSM 21871 / SI85-9A1)</name>
    <dbReference type="NCBI Taxonomy" id="287752"/>
    <lineage>
        <taxon>Bacteria</taxon>
        <taxon>Pseudomonadati</taxon>
        <taxon>Pseudomonadota</taxon>
        <taxon>Alphaproteobacteria</taxon>
        <taxon>Hyphomicrobiales</taxon>
        <taxon>Aurantimonadaceae</taxon>
        <taxon>Aurantimonas</taxon>
    </lineage>
</organism>
<dbReference type="PROSITE" id="PS51195">
    <property type="entry name" value="Q_MOTIF"/>
    <property type="match status" value="1"/>
</dbReference>
<dbReference type="Gene3D" id="3.40.50.300">
    <property type="entry name" value="P-loop containing nucleotide triphosphate hydrolases"/>
    <property type="match status" value="2"/>
</dbReference>
<accession>Q1YLQ0</accession>
<gene>
    <name evidence="16" type="ORF">SI859A1_02497</name>
</gene>
<dbReference type="Pfam" id="PF00270">
    <property type="entry name" value="DEAD"/>
    <property type="match status" value="1"/>
</dbReference>
<dbReference type="PANTHER" id="PTHR47959">
    <property type="entry name" value="ATP-DEPENDENT RNA HELICASE RHLE-RELATED"/>
    <property type="match status" value="1"/>
</dbReference>
<keyword evidence="2" id="KW-0963">Cytoplasm</keyword>
<evidence type="ECO:0000256" key="1">
    <source>
        <dbReference type="ARBA" id="ARBA00012552"/>
    </source>
</evidence>
<dbReference type="PANTHER" id="PTHR47959:SF13">
    <property type="entry name" value="ATP-DEPENDENT RNA HELICASE RHLE"/>
    <property type="match status" value="1"/>
</dbReference>
<feature type="domain" description="DEAD-box RNA helicase Q" evidence="15">
    <location>
        <begin position="4"/>
        <end position="32"/>
    </location>
</feature>
<dbReference type="FunFam" id="3.40.50.300:FF:000108">
    <property type="entry name" value="ATP-dependent RNA helicase RhlE"/>
    <property type="match status" value="1"/>
</dbReference>
<feature type="compositionally biased region" description="Low complexity" evidence="12">
    <location>
        <begin position="445"/>
        <end position="455"/>
    </location>
</feature>
<dbReference type="OrthoDB" id="9805696at2"/>
<evidence type="ECO:0000256" key="7">
    <source>
        <dbReference type="ARBA" id="ARBA00038437"/>
    </source>
</evidence>
<dbReference type="InterPro" id="IPR050079">
    <property type="entry name" value="DEAD_box_RNA_helicase"/>
</dbReference>
<dbReference type="InterPro" id="IPR000629">
    <property type="entry name" value="RNA-helicase_DEAD-box_CS"/>
</dbReference>
<keyword evidence="17" id="KW-1185">Reference proteome</keyword>
<dbReference type="CDD" id="cd00268">
    <property type="entry name" value="DEADc"/>
    <property type="match status" value="1"/>
</dbReference>
<dbReference type="InterPro" id="IPR044742">
    <property type="entry name" value="DEAD/DEAH_RhlB"/>
</dbReference>
<evidence type="ECO:0000256" key="8">
    <source>
        <dbReference type="ARBA" id="ARBA00047984"/>
    </source>
</evidence>
<sequence>MTHTDFKAFGLADTLLSALARLDITQPTPIQAQAIPAVMKGRDVLGIAQTGTGKTAAFSLPVIDALIAKGGRPAPKTPKVLVLTPTRELASQIAGNVKSYTAGTKLTHHVIFGGVSIRPQIEAMRRGVDIVIATPGRLLDLLNQRALTLSEVHHVVLDEADRMLDMGFVKDVMRIVSQLPADRQSLLFSATMPRAMEELAAKILTNPVRVEVTPEVVTVEKINQSVFLVPQKAKKLWLIEHLAKPDFEKTVIFTRTKHGANKLAADLEKAGIDARAIHGNKSQGARQKALGEFQTGTVSVLVATDIVARGIHVDDISHVVNFDLPEEPESYVHRIGRTARAGKSGIAVALVDPSERSKLRQIERLTGLNFDLQQTDYSAHVDLNAPEEKRPPRGAPKRFGNKPQGAGRRGGGGGQGAGGQRSGEGRGQRTEGGKPGGRSSRPRRSGTSNRSATYA</sequence>
<comment type="caution">
    <text evidence="16">The sequence shown here is derived from an EMBL/GenBank/DDBJ whole genome shotgun (WGS) entry which is preliminary data.</text>
</comment>
<evidence type="ECO:0000256" key="9">
    <source>
        <dbReference type="ARBA" id="ARBA00074363"/>
    </source>
</evidence>
<evidence type="ECO:0000256" key="11">
    <source>
        <dbReference type="RuleBase" id="RU000492"/>
    </source>
</evidence>
<proteinExistence type="inferred from homology"/>
<dbReference type="Proteomes" id="UP000000321">
    <property type="component" value="Unassembled WGS sequence"/>
</dbReference>
<keyword evidence="6 11" id="KW-0067">ATP-binding</keyword>
<keyword evidence="4 11" id="KW-0378">Hydrolase</keyword>
<comment type="catalytic activity">
    <reaction evidence="8">
        <text>ATP + H2O = ADP + phosphate + H(+)</text>
        <dbReference type="Rhea" id="RHEA:13065"/>
        <dbReference type="ChEBI" id="CHEBI:15377"/>
        <dbReference type="ChEBI" id="CHEBI:15378"/>
        <dbReference type="ChEBI" id="CHEBI:30616"/>
        <dbReference type="ChEBI" id="CHEBI:43474"/>
        <dbReference type="ChEBI" id="CHEBI:456216"/>
        <dbReference type="EC" id="3.6.4.13"/>
    </reaction>
</comment>
<evidence type="ECO:0000256" key="12">
    <source>
        <dbReference type="SAM" id="MobiDB-lite"/>
    </source>
</evidence>
<evidence type="ECO:0000313" key="17">
    <source>
        <dbReference type="Proteomes" id="UP000000321"/>
    </source>
</evidence>
<evidence type="ECO:0000259" key="13">
    <source>
        <dbReference type="PROSITE" id="PS51192"/>
    </source>
</evidence>
<comment type="similarity">
    <text evidence="7 11">Belongs to the DEAD box helicase family.</text>
</comment>